<dbReference type="AlphaFoldDB" id="A0A917SG06"/>
<name>A0A917SG06_9ACTN</name>
<dbReference type="Pfam" id="PF01636">
    <property type="entry name" value="APH"/>
    <property type="match status" value="1"/>
</dbReference>
<evidence type="ECO:0000313" key="3">
    <source>
        <dbReference type="Proteomes" id="UP000613840"/>
    </source>
</evidence>
<organism evidence="2 3">
    <name type="scientific">Microlunatus endophyticus</name>
    <dbReference type="NCBI Taxonomy" id="1716077"/>
    <lineage>
        <taxon>Bacteria</taxon>
        <taxon>Bacillati</taxon>
        <taxon>Actinomycetota</taxon>
        <taxon>Actinomycetes</taxon>
        <taxon>Propionibacteriales</taxon>
        <taxon>Propionibacteriaceae</taxon>
        <taxon>Microlunatus</taxon>
    </lineage>
</organism>
<keyword evidence="3" id="KW-1185">Reference proteome</keyword>
<reference evidence="2" key="2">
    <citation type="submission" date="2020-09" db="EMBL/GenBank/DDBJ databases">
        <authorList>
            <person name="Sun Q."/>
            <person name="Zhou Y."/>
        </authorList>
    </citation>
    <scope>NUCLEOTIDE SEQUENCE</scope>
    <source>
        <strain evidence="2">CGMCC 4.7306</strain>
    </source>
</reference>
<sequence>MISPEQCDIDRMSHVPGPGDLELSDVLPLSGGVSGSEVARARLSGQDVVVKRTSHSELVALRLFADLDEPMLPVLLASGIDDRGPWIVIPFHSGEPVGIMGEAPDIVHRCIGRLHASFVGRTSGLAGDLEPIDEEFVRRALTEFGPDQLRRARGVLREQLFTRASHLLDRLATDADFGSCVAGFTPTVLHGDLYGLNVLRSTGPGSVPLIIDWNAARIGPAMFDTAMTSAYDSSARRAHDQGWAEIAGASPDESENRVAHAWSSALINAMYAGTVAVRSSARDAEQMIMIAEESLRTFRLLRRRGRAARLT</sequence>
<evidence type="ECO:0000313" key="2">
    <source>
        <dbReference type="EMBL" id="GGL76291.1"/>
    </source>
</evidence>
<feature type="domain" description="Aminoglycoside phosphotransferase" evidence="1">
    <location>
        <begin position="26"/>
        <end position="239"/>
    </location>
</feature>
<dbReference type="InterPro" id="IPR011009">
    <property type="entry name" value="Kinase-like_dom_sf"/>
</dbReference>
<gene>
    <name evidence="2" type="ORF">GCM10011575_38100</name>
</gene>
<dbReference type="InterPro" id="IPR002575">
    <property type="entry name" value="Aminoglycoside_PTrfase"/>
</dbReference>
<dbReference type="Gene3D" id="3.90.1200.10">
    <property type="match status" value="1"/>
</dbReference>
<proteinExistence type="predicted"/>
<protein>
    <recommendedName>
        <fullName evidence="1">Aminoglycoside phosphotransferase domain-containing protein</fullName>
    </recommendedName>
</protein>
<accession>A0A917SG06</accession>
<dbReference type="Proteomes" id="UP000613840">
    <property type="component" value="Unassembled WGS sequence"/>
</dbReference>
<evidence type="ECO:0000259" key="1">
    <source>
        <dbReference type="Pfam" id="PF01636"/>
    </source>
</evidence>
<comment type="caution">
    <text evidence="2">The sequence shown here is derived from an EMBL/GenBank/DDBJ whole genome shotgun (WGS) entry which is preliminary data.</text>
</comment>
<reference evidence="2" key="1">
    <citation type="journal article" date="2014" name="Int. J. Syst. Evol. Microbiol.">
        <title>Complete genome sequence of Corynebacterium casei LMG S-19264T (=DSM 44701T), isolated from a smear-ripened cheese.</title>
        <authorList>
            <consortium name="US DOE Joint Genome Institute (JGI-PGF)"/>
            <person name="Walter F."/>
            <person name="Albersmeier A."/>
            <person name="Kalinowski J."/>
            <person name="Ruckert C."/>
        </authorList>
    </citation>
    <scope>NUCLEOTIDE SEQUENCE</scope>
    <source>
        <strain evidence="2">CGMCC 4.7306</strain>
    </source>
</reference>
<dbReference type="SUPFAM" id="SSF56112">
    <property type="entry name" value="Protein kinase-like (PK-like)"/>
    <property type="match status" value="1"/>
</dbReference>
<dbReference type="EMBL" id="BMMZ01000011">
    <property type="protein sequence ID" value="GGL76291.1"/>
    <property type="molecule type" value="Genomic_DNA"/>
</dbReference>